<feature type="transmembrane region" description="Helical" evidence="5">
    <location>
        <begin position="78"/>
        <end position="99"/>
    </location>
</feature>
<dbReference type="InterPro" id="IPR007267">
    <property type="entry name" value="GtrA_DPMS_TM"/>
</dbReference>
<gene>
    <name evidence="7" type="ORF">AB433_06380</name>
</gene>
<dbReference type="KEGG" id="cna:AB433_06380"/>
<evidence type="ECO:0000259" key="6">
    <source>
        <dbReference type="Pfam" id="PF04138"/>
    </source>
</evidence>
<evidence type="ECO:0000256" key="1">
    <source>
        <dbReference type="ARBA" id="ARBA00004141"/>
    </source>
</evidence>
<feature type="domain" description="GtrA/DPMS transmembrane" evidence="6">
    <location>
        <begin position="20"/>
        <end position="129"/>
    </location>
</feature>
<dbReference type="EMBL" id="CP011770">
    <property type="protein sequence ID" value="AKM11596.1"/>
    <property type="molecule type" value="Genomic_DNA"/>
</dbReference>
<evidence type="ECO:0000256" key="4">
    <source>
        <dbReference type="ARBA" id="ARBA00023136"/>
    </source>
</evidence>
<dbReference type="PATRIC" id="fig|1348774.3.peg.1335"/>
<feature type="transmembrane region" description="Helical" evidence="5">
    <location>
        <begin position="12"/>
        <end position="33"/>
    </location>
</feature>
<accession>A0A0G3XLV0</accession>
<evidence type="ECO:0000313" key="8">
    <source>
        <dbReference type="Proteomes" id="UP000035287"/>
    </source>
</evidence>
<comment type="subcellular location">
    <subcellularLocation>
        <location evidence="1">Membrane</location>
        <topology evidence="1">Multi-pass membrane protein</topology>
    </subcellularLocation>
</comment>
<proteinExistence type="predicted"/>
<evidence type="ECO:0000256" key="2">
    <source>
        <dbReference type="ARBA" id="ARBA00022692"/>
    </source>
</evidence>
<evidence type="ECO:0000256" key="5">
    <source>
        <dbReference type="SAM" id="Phobius"/>
    </source>
</evidence>
<dbReference type="Pfam" id="PF04138">
    <property type="entry name" value="GtrA_DPMS_TM"/>
    <property type="match status" value="1"/>
</dbReference>
<keyword evidence="4 5" id="KW-0472">Membrane</keyword>
<evidence type="ECO:0000256" key="3">
    <source>
        <dbReference type="ARBA" id="ARBA00022989"/>
    </source>
</evidence>
<dbReference type="GO" id="GO:0016020">
    <property type="term" value="C:membrane"/>
    <property type="evidence" value="ECO:0007669"/>
    <property type="project" value="UniProtKB-SubCell"/>
</dbReference>
<organism evidence="7 8">
    <name type="scientific">Croceicoccus naphthovorans</name>
    <dbReference type="NCBI Taxonomy" id="1348774"/>
    <lineage>
        <taxon>Bacteria</taxon>
        <taxon>Pseudomonadati</taxon>
        <taxon>Pseudomonadota</taxon>
        <taxon>Alphaproteobacteria</taxon>
        <taxon>Sphingomonadales</taxon>
        <taxon>Erythrobacteraceae</taxon>
        <taxon>Croceicoccus</taxon>
    </lineage>
</organism>
<sequence>MIARLFSRRAAAMLGRNTVASCLAFAVSFSVLWVLVERFAVGEVLAATVGFVVANSLHYLLGRTWIFRGTDRAVGKGYVYFLATGGMGLAITMGLYALVLEYTAINYLVARVFVSVFAGLAMFTINATLNFRRL</sequence>
<dbReference type="Proteomes" id="UP000035287">
    <property type="component" value="Chromosome"/>
</dbReference>
<feature type="transmembrane region" description="Helical" evidence="5">
    <location>
        <begin position="39"/>
        <end position="57"/>
    </location>
</feature>
<dbReference type="AlphaFoldDB" id="A0A0G3XLV0"/>
<keyword evidence="8" id="KW-1185">Reference proteome</keyword>
<feature type="transmembrane region" description="Helical" evidence="5">
    <location>
        <begin position="105"/>
        <end position="129"/>
    </location>
</feature>
<dbReference type="GO" id="GO:0000271">
    <property type="term" value="P:polysaccharide biosynthetic process"/>
    <property type="evidence" value="ECO:0007669"/>
    <property type="project" value="InterPro"/>
</dbReference>
<reference evidence="7 8" key="1">
    <citation type="submission" date="2015-06" db="EMBL/GenBank/DDBJ databases">
        <authorList>
            <person name="Zeng Y."/>
            <person name="Huang Y."/>
        </authorList>
    </citation>
    <scope>NUCLEOTIDE SEQUENCE [LARGE SCALE GENOMIC DNA]</scope>
    <source>
        <strain evidence="7 8">PQ-2</strain>
    </source>
</reference>
<keyword evidence="2 5" id="KW-0812">Transmembrane</keyword>
<name>A0A0G3XLV0_9SPHN</name>
<protein>
    <recommendedName>
        <fullName evidence="6">GtrA/DPMS transmembrane domain-containing protein</fullName>
    </recommendedName>
</protein>
<evidence type="ECO:0000313" key="7">
    <source>
        <dbReference type="EMBL" id="AKM11596.1"/>
    </source>
</evidence>
<dbReference type="STRING" id="1348774.AB433_06380"/>
<keyword evidence="3 5" id="KW-1133">Transmembrane helix</keyword>